<evidence type="ECO:0000313" key="1">
    <source>
        <dbReference type="EMBL" id="MPD01513.1"/>
    </source>
</evidence>
<evidence type="ECO:0000313" key="2">
    <source>
        <dbReference type="Proteomes" id="UP000324222"/>
    </source>
</evidence>
<comment type="caution">
    <text evidence="1">The sequence shown here is derived from an EMBL/GenBank/DDBJ whole genome shotgun (WGS) entry which is preliminary data.</text>
</comment>
<proteinExistence type="predicted"/>
<dbReference type="AlphaFoldDB" id="A0A5B7JZE6"/>
<name>A0A5B7JZE6_PORTR</name>
<accession>A0A5B7JZE6</accession>
<dbReference type="EMBL" id="VSRR010127456">
    <property type="protein sequence ID" value="MPD01513.1"/>
    <property type="molecule type" value="Genomic_DNA"/>
</dbReference>
<sequence length="19" mass="1948">MCRRLAVGSTNNGKVGEGV</sequence>
<protein>
    <submittedName>
        <fullName evidence="1">Uncharacterized protein</fullName>
    </submittedName>
</protein>
<organism evidence="1 2">
    <name type="scientific">Portunus trituberculatus</name>
    <name type="common">Swimming crab</name>
    <name type="synonym">Neptunus trituberculatus</name>
    <dbReference type="NCBI Taxonomy" id="210409"/>
    <lineage>
        <taxon>Eukaryota</taxon>
        <taxon>Metazoa</taxon>
        <taxon>Ecdysozoa</taxon>
        <taxon>Arthropoda</taxon>
        <taxon>Crustacea</taxon>
        <taxon>Multicrustacea</taxon>
        <taxon>Malacostraca</taxon>
        <taxon>Eumalacostraca</taxon>
        <taxon>Eucarida</taxon>
        <taxon>Decapoda</taxon>
        <taxon>Pleocyemata</taxon>
        <taxon>Brachyura</taxon>
        <taxon>Eubrachyura</taxon>
        <taxon>Portunoidea</taxon>
        <taxon>Portunidae</taxon>
        <taxon>Portuninae</taxon>
        <taxon>Portunus</taxon>
    </lineage>
</organism>
<reference evidence="1 2" key="1">
    <citation type="submission" date="2019-05" db="EMBL/GenBank/DDBJ databases">
        <title>Another draft genome of Portunus trituberculatus and its Hox gene families provides insights of decapod evolution.</title>
        <authorList>
            <person name="Jeong J.-H."/>
            <person name="Song I."/>
            <person name="Kim S."/>
            <person name="Choi T."/>
            <person name="Kim D."/>
            <person name="Ryu S."/>
            <person name="Kim W."/>
        </authorList>
    </citation>
    <scope>NUCLEOTIDE SEQUENCE [LARGE SCALE GENOMIC DNA]</scope>
    <source>
        <tissue evidence="1">Muscle</tissue>
    </source>
</reference>
<keyword evidence="2" id="KW-1185">Reference proteome</keyword>
<dbReference type="Proteomes" id="UP000324222">
    <property type="component" value="Unassembled WGS sequence"/>
</dbReference>
<gene>
    <name evidence="1" type="ORF">E2C01_097045</name>
</gene>